<dbReference type="Proteomes" id="UP000035762">
    <property type="component" value="Unassembled WGS sequence"/>
</dbReference>
<name>A0A090MN08_AFIFE</name>
<sequence length="33" mass="3699">MLMPMMEKIVQTAKQTVNEIVESQSARPRAALP</sequence>
<dbReference type="STRING" id="1035.BN961_00440"/>
<keyword evidence="2" id="KW-1185">Reference proteome</keyword>
<reference evidence="1 2" key="1">
    <citation type="journal article" date="2014" name="Genome Announc.">
        <title>Genome Sequence of Afipia felis Strain 76713, Isolated in Hospital Water Using an Amoeba Co-Culture Procedure.</title>
        <authorList>
            <person name="Benamar S."/>
            <person name="La Scola B."/>
            <person name="Croce O."/>
        </authorList>
    </citation>
    <scope>NUCLEOTIDE SEQUENCE [LARGE SCALE GENOMIC DNA]</scope>
    <source>
        <strain evidence="1 2">76713</strain>
    </source>
</reference>
<evidence type="ECO:0000313" key="1">
    <source>
        <dbReference type="EMBL" id="CEG07059.1"/>
    </source>
</evidence>
<gene>
    <name evidence="1" type="ORF">BN961_00440</name>
</gene>
<accession>A0A090MN08</accession>
<dbReference type="EMBL" id="CCAZ020000001">
    <property type="protein sequence ID" value="CEG07059.1"/>
    <property type="molecule type" value="Genomic_DNA"/>
</dbReference>
<dbReference type="AlphaFoldDB" id="A0A090MN08"/>
<evidence type="ECO:0000313" key="2">
    <source>
        <dbReference type="Proteomes" id="UP000035762"/>
    </source>
</evidence>
<organism evidence="1 2">
    <name type="scientific">Afipia felis</name>
    <name type="common">Cat scratch disease bacillus</name>
    <dbReference type="NCBI Taxonomy" id="1035"/>
    <lineage>
        <taxon>Bacteria</taxon>
        <taxon>Pseudomonadati</taxon>
        <taxon>Pseudomonadota</taxon>
        <taxon>Alphaproteobacteria</taxon>
        <taxon>Hyphomicrobiales</taxon>
        <taxon>Nitrobacteraceae</taxon>
        <taxon>Afipia</taxon>
    </lineage>
</organism>
<comment type="caution">
    <text evidence="1">The sequence shown here is derived from an EMBL/GenBank/DDBJ whole genome shotgun (WGS) entry which is preliminary data.</text>
</comment>
<proteinExistence type="predicted"/>
<protein>
    <submittedName>
        <fullName evidence="1">Uncharacterized protein</fullName>
    </submittedName>
</protein>